<evidence type="ECO:0000256" key="4">
    <source>
        <dbReference type="ARBA" id="ARBA00022801"/>
    </source>
</evidence>
<evidence type="ECO:0000256" key="5">
    <source>
        <dbReference type="ARBA" id="ARBA00023180"/>
    </source>
</evidence>
<evidence type="ECO:0000256" key="3">
    <source>
        <dbReference type="ARBA" id="ARBA00022750"/>
    </source>
</evidence>
<evidence type="ECO:0000259" key="6">
    <source>
        <dbReference type="PROSITE" id="PS51767"/>
    </source>
</evidence>
<dbReference type="PANTHER" id="PTHR47967">
    <property type="entry name" value="OS07G0603500 PROTEIN-RELATED"/>
    <property type="match status" value="1"/>
</dbReference>
<dbReference type="InterPro" id="IPR034161">
    <property type="entry name" value="Pepsin-like_plant"/>
</dbReference>
<dbReference type="AlphaFoldDB" id="A0A9D4V006"/>
<dbReference type="InterPro" id="IPR032861">
    <property type="entry name" value="TAXi_N"/>
</dbReference>
<dbReference type="Gene3D" id="2.40.70.10">
    <property type="entry name" value="Acid Proteases"/>
    <property type="match status" value="2"/>
</dbReference>
<name>A0A9D4V006_ADICA</name>
<dbReference type="CDD" id="cd05476">
    <property type="entry name" value="pepsin_A_like_plant"/>
    <property type="match status" value="1"/>
</dbReference>
<dbReference type="GO" id="GO:0006508">
    <property type="term" value="P:proteolysis"/>
    <property type="evidence" value="ECO:0007669"/>
    <property type="project" value="UniProtKB-KW"/>
</dbReference>
<comment type="caution">
    <text evidence="7">The sequence shown here is derived from an EMBL/GenBank/DDBJ whole genome shotgun (WGS) entry which is preliminary data.</text>
</comment>
<dbReference type="PROSITE" id="PS51767">
    <property type="entry name" value="PEPTIDASE_A1"/>
    <property type="match status" value="1"/>
</dbReference>
<keyword evidence="2" id="KW-0645">Protease</keyword>
<dbReference type="EMBL" id="JABFUD020000008">
    <property type="protein sequence ID" value="KAI5076971.1"/>
    <property type="molecule type" value="Genomic_DNA"/>
</dbReference>
<dbReference type="Pfam" id="PF14543">
    <property type="entry name" value="TAXi_N"/>
    <property type="match status" value="1"/>
</dbReference>
<dbReference type="GO" id="GO:0004190">
    <property type="term" value="F:aspartic-type endopeptidase activity"/>
    <property type="evidence" value="ECO:0007669"/>
    <property type="project" value="UniProtKB-KW"/>
</dbReference>
<gene>
    <name evidence="7" type="ORF">GOP47_0009036</name>
</gene>
<sequence>QSLSHTHIETGARTHNLSLTHTTTMNSTILVLIVLMLAHSTKGEVDQQADAAQILKLITLNDTFGLYYTTLSVGTPSTPISVSIDTGSELNWLKCLPCLDCGDTMSNSRLFMPYKSSTFNVIECITNQSCPQTSSGRGTSCAASATPHICIYEYSYDDNSTTTGYLFRDTLTIEGTPSSAAAAGAAANSNSTQTPSTYKNHSHEGVAFGCGILNTGVEATNNGSGILGLSRGPLSLVSQLGITKFSYCLPQRGHSTNVSGYLILGDHGTHPTLPMELQYTTMQPPINVTGSATQMYYMGVLGISINGMLLDIPASAFPISSDGLSGGMYLDSGTSFTTLVREAYTIFQAEFVAAMDPSLMIVSNGNGRRICYAVPPSQTGTLVAPRVTFHFADSLDVHLTTDHSLWVDQVASDAVHDVYCLGYDEAGSVLIPGAQNVFGNHQQQAFHIEFDIGASRIGFASSSNNCHL</sequence>
<proteinExistence type="inferred from homology"/>
<accession>A0A9D4V006</accession>
<dbReference type="SUPFAM" id="SSF50630">
    <property type="entry name" value="Acid proteases"/>
    <property type="match status" value="1"/>
</dbReference>
<dbReference type="OrthoDB" id="2747330at2759"/>
<reference evidence="7" key="1">
    <citation type="submission" date="2021-01" db="EMBL/GenBank/DDBJ databases">
        <title>Adiantum capillus-veneris genome.</title>
        <authorList>
            <person name="Fang Y."/>
            <person name="Liao Q."/>
        </authorList>
    </citation>
    <scope>NUCLEOTIDE SEQUENCE</scope>
    <source>
        <strain evidence="7">H3</strain>
        <tissue evidence="7">Leaf</tissue>
    </source>
</reference>
<keyword evidence="3" id="KW-0064">Aspartyl protease</keyword>
<feature type="domain" description="Peptidase A1" evidence="6">
    <location>
        <begin position="67"/>
        <end position="460"/>
    </location>
</feature>
<dbReference type="Pfam" id="PF14541">
    <property type="entry name" value="TAXi_C"/>
    <property type="match status" value="1"/>
</dbReference>
<comment type="similarity">
    <text evidence="1">Belongs to the peptidase A1 family.</text>
</comment>
<evidence type="ECO:0000313" key="7">
    <source>
        <dbReference type="EMBL" id="KAI5076971.1"/>
    </source>
</evidence>
<keyword evidence="4" id="KW-0378">Hydrolase</keyword>
<feature type="non-terminal residue" evidence="7">
    <location>
        <position position="1"/>
    </location>
</feature>
<dbReference type="InterPro" id="IPR021109">
    <property type="entry name" value="Peptidase_aspartic_dom_sf"/>
</dbReference>
<evidence type="ECO:0000313" key="8">
    <source>
        <dbReference type="Proteomes" id="UP000886520"/>
    </source>
</evidence>
<keyword evidence="8" id="KW-1185">Reference proteome</keyword>
<organism evidence="7 8">
    <name type="scientific">Adiantum capillus-veneris</name>
    <name type="common">Maidenhair fern</name>
    <dbReference type="NCBI Taxonomy" id="13818"/>
    <lineage>
        <taxon>Eukaryota</taxon>
        <taxon>Viridiplantae</taxon>
        <taxon>Streptophyta</taxon>
        <taxon>Embryophyta</taxon>
        <taxon>Tracheophyta</taxon>
        <taxon>Polypodiopsida</taxon>
        <taxon>Polypodiidae</taxon>
        <taxon>Polypodiales</taxon>
        <taxon>Pteridineae</taxon>
        <taxon>Pteridaceae</taxon>
        <taxon>Vittarioideae</taxon>
        <taxon>Adiantum</taxon>
    </lineage>
</organism>
<dbReference type="InterPro" id="IPR032799">
    <property type="entry name" value="TAXi_C"/>
</dbReference>
<keyword evidence="5" id="KW-0325">Glycoprotein</keyword>
<protein>
    <recommendedName>
        <fullName evidence="6">Peptidase A1 domain-containing protein</fullName>
    </recommendedName>
</protein>
<dbReference type="InterPro" id="IPR051708">
    <property type="entry name" value="Plant_Aspart_Prot_A1"/>
</dbReference>
<dbReference type="InterPro" id="IPR033121">
    <property type="entry name" value="PEPTIDASE_A1"/>
</dbReference>
<evidence type="ECO:0000256" key="2">
    <source>
        <dbReference type="ARBA" id="ARBA00022670"/>
    </source>
</evidence>
<dbReference type="Proteomes" id="UP000886520">
    <property type="component" value="Chromosome 8"/>
</dbReference>
<evidence type="ECO:0000256" key="1">
    <source>
        <dbReference type="ARBA" id="ARBA00007447"/>
    </source>
</evidence>